<dbReference type="GO" id="GO:0000976">
    <property type="term" value="F:transcription cis-regulatory region binding"/>
    <property type="evidence" value="ECO:0007669"/>
    <property type="project" value="TreeGrafter"/>
</dbReference>
<evidence type="ECO:0000313" key="7">
    <source>
        <dbReference type="Proteomes" id="UP000033393"/>
    </source>
</evidence>
<dbReference type="Proteomes" id="UP000033393">
    <property type="component" value="Unassembled WGS sequence"/>
</dbReference>
<evidence type="ECO:0000256" key="4">
    <source>
        <dbReference type="ARBA" id="ARBA00023163"/>
    </source>
</evidence>
<dbReference type="RefSeq" id="WP_045316108.1">
    <property type="nucleotide sequence ID" value="NZ_JYJG01000325.1"/>
</dbReference>
<dbReference type="SUPFAM" id="SSF53850">
    <property type="entry name" value="Periplasmic binding protein-like II"/>
    <property type="match status" value="1"/>
</dbReference>
<feature type="domain" description="HTH lysR-type" evidence="5">
    <location>
        <begin position="6"/>
        <end position="63"/>
    </location>
</feature>
<accession>A0A0F0GLJ5</accession>
<name>A0A0F0GLJ5_LENAE</name>
<dbReference type="CDD" id="cd05466">
    <property type="entry name" value="PBP2_LTTR_substrate"/>
    <property type="match status" value="1"/>
</dbReference>
<dbReference type="PANTHER" id="PTHR30126">
    <property type="entry name" value="HTH-TYPE TRANSCRIPTIONAL REGULATOR"/>
    <property type="match status" value="1"/>
</dbReference>
<dbReference type="EMBL" id="JYJG01000325">
    <property type="protein sequence ID" value="KJK42847.1"/>
    <property type="molecule type" value="Genomic_DNA"/>
</dbReference>
<protein>
    <submittedName>
        <fullName evidence="6">LysR family transcriptional regulator</fullName>
    </submittedName>
</protein>
<keyword evidence="3" id="KW-0238">DNA-binding</keyword>
<gene>
    <name evidence="6" type="ORF">UK23_35390</name>
</gene>
<dbReference type="SUPFAM" id="SSF46785">
    <property type="entry name" value="Winged helix' DNA-binding domain"/>
    <property type="match status" value="1"/>
</dbReference>
<organism evidence="6 7">
    <name type="scientific">Lentzea aerocolonigenes</name>
    <name type="common">Lechevalieria aerocolonigenes</name>
    <name type="synonym">Saccharothrix aerocolonigenes</name>
    <dbReference type="NCBI Taxonomy" id="68170"/>
    <lineage>
        <taxon>Bacteria</taxon>
        <taxon>Bacillati</taxon>
        <taxon>Actinomycetota</taxon>
        <taxon>Actinomycetes</taxon>
        <taxon>Pseudonocardiales</taxon>
        <taxon>Pseudonocardiaceae</taxon>
        <taxon>Lentzea</taxon>
    </lineage>
</organism>
<evidence type="ECO:0000256" key="1">
    <source>
        <dbReference type="ARBA" id="ARBA00009437"/>
    </source>
</evidence>
<proteinExistence type="inferred from homology"/>
<dbReference type="InterPro" id="IPR005119">
    <property type="entry name" value="LysR_subst-bd"/>
</dbReference>
<dbReference type="PRINTS" id="PR00039">
    <property type="entry name" value="HTHLYSR"/>
</dbReference>
<dbReference type="Gene3D" id="1.10.10.10">
    <property type="entry name" value="Winged helix-like DNA-binding domain superfamily/Winged helix DNA-binding domain"/>
    <property type="match status" value="1"/>
</dbReference>
<dbReference type="AlphaFoldDB" id="A0A0F0GLJ5"/>
<dbReference type="PATRIC" id="fig|68170.10.peg.9221"/>
<reference evidence="6 7" key="1">
    <citation type="submission" date="2015-02" db="EMBL/GenBank/DDBJ databases">
        <authorList>
            <person name="Ju K.-S."/>
            <person name="Doroghazi J.R."/>
            <person name="Metcalf W."/>
        </authorList>
    </citation>
    <scope>NUCLEOTIDE SEQUENCE [LARGE SCALE GENOMIC DNA]</scope>
    <source>
        <strain evidence="6 7">NRRL B-16140</strain>
    </source>
</reference>
<keyword evidence="7" id="KW-1185">Reference proteome</keyword>
<dbReference type="InterPro" id="IPR036390">
    <property type="entry name" value="WH_DNA-bd_sf"/>
</dbReference>
<dbReference type="GO" id="GO:0003700">
    <property type="term" value="F:DNA-binding transcription factor activity"/>
    <property type="evidence" value="ECO:0007669"/>
    <property type="project" value="InterPro"/>
</dbReference>
<comment type="similarity">
    <text evidence="1">Belongs to the LysR transcriptional regulatory family.</text>
</comment>
<evidence type="ECO:0000313" key="6">
    <source>
        <dbReference type="EMBL" id="KJK42847.1"/>
    </source>
</evidence>
<dbReference type="STRING" id="68170.GCA_000974445_08807"/>
<keyword evidence="2" id="KW-0805">Transcription regulation</keyword>
<dbReference type="InterPro" id="IPR000847">
    <property type="entry name" value="LysR_HTH_N"/>
</dbReference>
<dbReference type="PANTHER" id="PTHR30126:SF39">
    <property type="entry name" value="HTH-TYPE TRANSCRIPTIONAL REGULATOR CYSL"/>
    <property type="match status" value="1"/>
</dbReference>
<evidence type="ECO:0000256" key="2">
    <source>
        <dbReference type="ARBA" id="ARBA00023015"/>
    </source>
</evidence>
<dbReference type="Gene3D" id="3.40.190.10">
    <property type="entry name" value="Periplasmic binding protein-like II"/>
    <property type="match status" value="2"/>
</dbReference>
<dbReference type="Pfam" id="PF03466">
    <property type="entry name" value="LysR_substrate"/>
    <property type="match status" value="1"/>
</dbReference>
<dbReference type="Pfam" id="PF00126">
    <property type="entry name" value="HTH_1"/>
    <property type="match status" value="1"/>
</dbReference>
<comment type="caution">
    <text evidence="6">The sequence shown here is derived from an EMBL/GenBank/DDBJ whole genome shotgun (WGS) entry which is preliminary data.</text>
</comment>
<keyword evidence="4" id="KW-0804">Transcription</keyword>
<dbReference type="PROSITE" id="PS50931">
    <property type="entry name" value="HTH_LYSR"/>
    <property type="match status" value="1"/>
</dbReference>
<sequence>MAEKLTDLDLLATFLEIYRGGSLTAAATRRGLTQPAVSGQLAKLEKELAEPLFIRGARGVTPTPRADELARRVGPHVDQLRIALDPAPALEGTVRIGGAAEFMAVRGLTALTPLIRRGIRFEIRLGLANDLLTALKSGRLDLVLSSVRPGAGLTATPLTDEEFLLVGAPILARTVDQELLGHDPARALEHLPLVAYSDELPIIRRYWRSEFAKRPKNPTAVVVPDLRAVLAAVIAGAGVSALPRYLAEPALTAGSVELLHHPEIPPLNTLYLATRGTPAPGVQAVAEQLKERDWGVL</sequence>
<dbReference type="InterPro" id="IPR036388">
    <property type="entry name" value="WH-like_DNA-bd_sf"/>
</dbReference>
<evidence type="ECO:0000259" key="5">
    <source>
        <dbReference type="PROSITE" id="PS50931"/>
    </source>
</evidence>
<evidence type="ECO:0000256" key="3">
    <source>
        <dbReference type="ARBA" id="ARBA00023125"/>
    </source>
</evidence>